<proteinExistence type="predicted"/>
<feature type="region of interest" description="Disordered" evidence="1">
    <location>
        <begin position="1"/>
        <end position="27"/>
    </location>
</feature>
<name>A0A5B0PMC9_PUCGR</name>
<dbReference type="EMBL" id="VSWC01000053">
    <property type="protein sequence ID" value="KAA1101830.1"/>
    <property type="molecule type" value="Genomic_DNA"/>
</dbReference>
<gene>
    <name evidence="2" type="ORF">PGT21_030990</name>
</gene>
<sequence length="210" mass="23958">MSNGQRNGRPSNTRARVLQQSSQGGKIHTIKKASPRSHLAFFPRPLPRYLTKQSSCSSGVINSQYFPTDLLWESLESIPDFITSAVQPLGGFSGQNDSPGWLEKQRFYLKGTTQLDLPFQIPDMIERYGKQSQFWLNQKDVDVAAQFTQNRDALYLWNRSTTKDAIYIIHDIDAAKVVWKRVLYRGEIDKITLTALGNHQSFLEIYMAKA</sequence>
<dbReference type="Proteomes" id="UP000324748">
    <property type="component" value="Unassembled WGS sequence"/>
</dbReference>
<dbReference type="AlphaFoldDB" id="A0A5B0PMC9"/>
<organism evidence="2 3">
    <name type="scientific">Puccinia graminis f. sp. tritici</name>
    <dbReference type="NCBI Taxonomy" id="56615"/>
    <lineage>
        <taxon>Eukaryota</taxon>
        <taxon>Fungi</taxon>
        <taxon>Dikarya</taxon>
        <taxon>Basidiomycota</taxon>
        <taxon>Pucciniomycotina</taxon>
        <taxon>Pucciniomycetes</taxon>
        <taxon>Pucciniales</taxon>
        <taxon>Pucciniaceae</taxon>
        <taxon>Puccinia</taxon>
    </lineage>
</organism>
<keyword evidence="3" id="KW-1185">Reference proteome</keyword>
<evidence type="ECO:0000313" key="2">
    <source>
        <dbReference type="EMBL" id="KAA1101830.1"/>
    </source>
</evidence>
<reference evidence="2 3" key="1">
    <citation type="submission" date="2019-05" db="EMBL/GenBank/DDBJ databases">
        <title>Emergence of the Ug99 lineage of the wheat stem rust pathogen through somatic hybridization.</title>
        <authorList>
            <person name="Li F."/>
            <person name="Upadhyaya N.M."/>
            <person name="Sperschneider J."/>
            <person name="Matny O."/>
            <person name="Nguyen-Phuc H."/>
            <person name="Mago R."/>
            <person name="Raley C."/>
            <person name="Miller M.E."/>
            <person name="Silverstein K.A.T."/>
            <person name="Henningsen E."/>
            <person name="Hirsch C.D."/>
            <person name="Visser B."/>
            <person name="Pretorius Z.A."/>
            <person name="Steffenson B.J."/>
            <person name="Schwessinger B."/>
            <person name="Dodds P.N."/>
            <person name="Figueroa M."/>
        </authorList>
    </citation>
    <scope>NUCLEOTIDE SEQUENCE [LARGE SCALE GENOMIC DNA]</scope>
    <source>
        <strain evidence="2">21-0</strain>
    </source>
</reference>
<protein>
    <submittedName>
        <fullName evidence="2">Uncharacterized protein</fullName>
    </submittedName>
</protein>
<evidence type="ECO:0000256" key="1">
    <source>
        <dbReference type="SAM" id="MobiDB-lite"/>
    </source>
</evidence>
<evidence type="ECO:0000313" key="3">
    <source>
        <dbReference type="Proteomes" id="UP000324748"/>
    </source>
</evidence>
<feature type="compositionally biased region" description="Polar residues" evidence="1">
    <location>
        <begin position="1"/>
        <end position="24"/>
    </location>
</feature>
<comment type="caution">
    <text evidence="2">The sequence shown here is derived from an EMBL/GenBank/DDBJ whole genome shotgun (WGS) entry which is preliminary data.</text>
</comment>
<accession>A0A5B0PMC9</accession>